<dbReference type="InterPro" id="IPR016280">
    <property type="entry name" value="PLC-beta"/>
</dbReference>
<evidence type="ECO:0000259" key="12">
    <source>
        <dbReference type="PROSITE" id="PS50008"/>
    </source>
</evidence>
<dbReference type="CDD" id="cd08591">
    <property type="entry name" value="PI-PLCc_beta"/>
    <property type="match status" value="1"/>
</dbReference>
<evidence type="ECO:0000256" key="3">
    <source>
        <dbReference type="ARBA" id="ARBA00023098"/>
    </source>
</evidence>
<evidence type="ECO:0000259" key="11">
    <source>
        <dbReference type="PROSITE" id="PS50004"/>
    </source>
</evidence>
<dbReference type="InterPro" id="IPR037862">
    <property type="entry name" value="PLC-beta_PH"/>
</dbReference>
<evidence type="ECO:0000313" key="14">
    <source>
        <dbReference type="WBParaSite" id="PgR135_g010_t03"/>
    </source>
</evidence>
<sequence length="1145" mass="131212">MSVRRPLPNSISSGITLSEHFIRGERVYKFDNLTDHFEGRFVSLSLSANGLVLYWKQQENAGELKLSEAIYVDEIVDVYTGCSTETSKQKVVQERVDTHIKRIFSGTFITATCTISSCFLTVMYGTDAVNPTPLTFLTDSEESAKLWVQELRHLSVKFSKEIPILGGFYYWQRLFTKIRHSVTEDSITINDIVDALIPPKNKEDRKEVERLLKSLPAFSEKKSIPLNATDDDFIFGCYSSITDRTDVQSVFNERFENEKRVKSDLFAKYLKKEHYDPRLNELLYPCPNRDSAQMLIAQFNKTDCCLDVDTFHRFLISSYNIPMLRDHLMLKEEDMHKPLSHYFINCSHNTYLKGYQVNAKSSVEIYRYVLLSGCRSVELDCWDGSNGEPVITHGPCQLTRVTPVSFKDVIIAIAETAFVTSQFPVVLSFENHCSVKQQKKMAAYCRDIFGDMLLTEPLADYPIKTGVMLPSPNALRRKILVKSKKMEPRKTLESTVPRLNTVESVGKQESMESTGSDKAYQDGENEHASLGSSEVGDAADEREQDEAEFINEVTLMTENSLDVSAAEPDVIANELSDLVNYMRAMGKLTSFEESESKQMSSELFSMTETRAYELVKQSPIEFVNHNKRQITRVYPKGKRVDSSNFWPIKFWNCGCQMAAINMQTPDIPFQMNSAFFEQNGRCGYVLKPNLMRKPDAKFNPFETRNMDLVVPAYLSLTVISAQMLSVLCDKRPSTYVEVNFYGHFRDLSTFSKRKYRTRVVPDNGINPIYTNNFHQEEFKYEKITFPAMASIRLAVFEDGGRLLGQCFLQVRSIQPGYRHVVLRNASNRPIGPVTLFVLFRVHDYVDKKSRNLVEALQNPIAAMKKEQAASAAFVNPIETMKIRESMLHALEESEPRSLLIDSSSHPDDDGELSSSFEKEEVTHLSFSHDLARDAFPVGSPMIKEEMHSLSYEKRSSQSPNERLKSRFYLEDMELLFSSLEELMSNAKVIKLEKGFRKKFSSVLDAVDGAMNSSVPNNETRLSESTFAAFAKYEKERSELLISLADQNRKKLLKRIDMAHKCESKQLTKLNHQRRFDEQSKTGDRSVEGAEEMREKYVKLGVEEQRRLNKVKEKRVKEVDEKFDVLKREVNARMEERIRKTSVTLL</sequence>
<dbReference type="CDD" id="cd00275">
    <property type="entry name" value="C2_PLC_like"/>
    <property type="match status" value="1"/>
</dbReference>
<dbReference type="PANTHER" id="PTHR10336">
    <property type="entry name" value="PHOSPHOINOSITIDE-SPECIFIC PHOSPHOLIPASE C FAMILY PROTEIN"/>
    <property type="match status" value="1"/>
</dbReference>
<keyword evidence="7" id="KW-0479">Metal-binding</keyword>
<keyword evidence="13" id="KW-1185">Reference proteome</keyword>
<evidence type="ECO:0000256" key="9">
    <source>
        <dbReference type="SAM" id="Coils"/>
    </source>
</evidence>
<dbReference type="Gene3D" id="1.10.238.10">
    <property type="entry name" value="EF-hand"/>
    <property type="match status" value="1"/>
</dbReference>
<keyword evidence="7" id="KW-0106">Calcium</keyword>
<dbReference type="SMART" id="SM00239">
    <property type="entry name" value="C2"/>
    <property type="match status" value="1"/>
</dbReference>
<comment type="cofactor">
    <cofactor evidence="7">
        <name>Ca(2+)</name>
        <dbReference type="ChEBI" id="CHEBI:29108"/>
    </cofactor>
    <text evidence="7">Binds 1 Ca(2+) ion per subunit.</text>
</comment>
<organism evidence="13 15">
    <name type="scientific">Parascaris univalens</name>
    <name type="common">Nematode worm</name>
    <dbReference type="NCBI Taxonomy" id="6257"/>
    <lineage>
        <taxon>Eukaryota</taxon>
        <taxon>Metazoa</taxon>
        <taxon>Ecdysozoa</taxon>
        <taxon>Nematoda</taxon>
        <taxon>Chromadorea</taxon>
        <taxon>Rhabditida</taxon>
        <taxon>Spirurina</taxon>
        <taxon>Ascaridomorpha</taxon>
        <taxon>Ascaridoidea</taxon>
        <taxon>Ascarididae</taxon>
        <taxon>Parascaris</taxon>
    </lineage>
</organism>
<proteinExistence type="predicted"/>
<keyword evidence="1 5" id="KW-0378">Hydrolase</keyword>
<accession>A0A915CEF3</accession>
<dbReference type="Gene3D" id="2.30.29.240">
    <property type="match status" value="1"/>
</dbReference>
<evidence type="ECO:0000256" key="10">
    <source>
        <dbReference type="SAM" id="MobiDB-lite"/>
    </source>
</evidence>
<evidence type="ECO:0000313" key="15">
    <source>
        <dbReference type="WBParaSite" id="PgR135_g010_t04"/>
    </source>
</evidence>
<dbReference type="PANTHER" id="PTHR10336:SF36">
    <property type="entry name" value="1-PHOSPHATIDYLINOSITOL 4,5-BISPHOSPHATE PHOSPHODIESTERASE BETA-4"/>
    <property type="match status" value="1"/>
</dbReference>
<feature type="domain" description="C2" evidence="11">
    <location>
        <begin position="694"/>
        <end position="830"/>
    </location>
</feature>
<keyword evidence="9" id="KW-0175">Coiled coil</keyword>
<dbReference type="GO" id="GO:0004435">
    <property type="term" value="F:phosphatidylinositol-4,5-bisphosphate phospholipase C activity"/>
    <property type="evidence" value="ECO:0007669"/>
    <property type="project" value="UniProtKB-UniRule"/>
</dbReference>
<evidence type="ECO:0000256" key="5">
    <source>
        <dbReference type="PIRNR" id="PIRNR000956"/>
    </source>
</evidence>
<dbReference type="PRINTS" id="PR00390">
    <property type="entry name" value="PHPHLIPASEC"/>
</dbReference>
<dbReference type="WBParaSite" id="PgR135_g010_t03">
    <property type="protein sequence ID" value="PgR135_g010_t03"/>
    <property type="gene ID" value="PgR135_g010"/>
</dbReference>
<dbReference type="SUPFAM" id="SSF47473">
    <property type="entry name" value="EF-hand"/>
    <property type="match status" value="1"/>
</dbReference>
<dbReference type="GO" id="GO:0046488">
    <property type="term" value="P:phosphatidylinositol metabolic process"/>
    <property type="evidence" value="ECO:0007669"/>
    <property type="project" value="TreeGrafter"/>
</dbReference>
<dbReference type="PROSITE" id="PS50007">
    <property type="entry name" value="PIPLC_X_DOMAIN"/>
    <property type="match status" value="1"/>
</dbReference>
<dbReference type="InterPro" id="IPR001711">
    <property type="entry name" value="PLipase_C_Pinositol-sp_Y"/>
</dbReference>
<feature type="binding site" evidence="7">
    <location>
        <position position="349"/>
    </location>
    <ligand>
        <name>Ca(2+)</name>
        <dbReference type="ChEBI" id="CHEBI:29108"/>
    </ligand>
</feature>
<protein>
    <recommendedName>
        <fullName evidence="5">1-phosphatidylinositol 4,5-bisphosphate phosphodiesterase</fullName>
        <ecNumber evidence="5">3.1.4.11</ecNumber>
    </recommendedName>
</protein>
<feature type="binding site" evidence="7">
    <location>
        <position position="380"/>
    </location>
    <ligand>
        <name>Ca(2+)</name>
        <dbReference type="ChEBI" id="CHEBI:29108"/>
    </ligand>
</feature>
<feature type="binding site" evidence="7">
    <location>
        <position position="378"/>
    </location>
    <ligand>
        <name>Ca(2+)</name>
        <dbReference type="ChEBI" id="CHEBI:29108"/>
    </ligand>
</feature>
<dbReference type="InterPro" id="IPR017946">
    <property type="entry name" value="PLC-like_Pdiesterase_TIM-brl"/>
</dbReference>
<dbReference type="WBParaSite" id="PgR135_g010_t04">
    <property type="protein sequence ID" value="PgR135_g010_t04"/>
    <property type="gene ID" value="PgR135_g010"/>
</dbReference>
<evidence type="ECO:0000256" key="2">
    <source>
        <dbReference type="ARBA" id="ARBA00022963"/>
    </source>
</evidence>
<dbReference type="Pfam" id="PF17787">
    <property type="entry name" value="PH_14"/>
    <property type="match status" value="1"/>
</dbReference>
<dbReference type="SUPFAM" id="SSF50729">
    <property type="entry name" value="PH domain-like"/>
    <property type="match status" value="1"/>
</dbReference>
<dbReference type="PROSITE" id="PS50008">
    <property type="entry name" value="PIPLC_Y_DOMAIN"/>
    <property type="match status" value="1"/>
</dbReference>
<dbReference type="Proteomes" id="UP000887569">
    <property type="component" value="Unplaced"/>
</dbReference>
<feature type="region of interest" description="Disordered" evidence="10">
    <location>
        <begin position="486"/>
        <end position="543"/>
    </location>
</feature>
<dbReference type="InterPro" id="IPR035892">
    <property type="entry name" value="C2_domain_sf"/>
</dbReference>
<dbReference type="InterPro" id="IPR000008">
    <property type="entry name" value="C2_dom"/>
</dbReference>
<evidence type="ECO:0000256" key="6">
    <source>
        <dbReference type="PIRSR" id="PIRSR000956-1"/>
    </source>
</evidence>
<reference evidence="14 15" key="1">
    <citation type="submission" date="2022-11" db="UniProtKB">
        <authorList>
            <consortium name="WormBaseParasite"/>
        </authorList>
    </citation>
    <scope>IDENTIFICATION</scope>
</reference>
<dbReference type="InterPro" id="IPR001192">
    <property type="entry name" value="PI-PLC_fam"/>
</dbReference>
<keyword evidence="4 5" id="KW-0807">Transducer</keyword>
<dbReference type="InterPro" id="IPR011992">
    <property type="entry name" value="EF-hand-dom_pair"/>
</dbReference>
<dbReference type="GO" id="GO:0051209">
    <property type="term" value="P:release of sequestered calcium ion into cytosol"/>
    <property type="evidence" value="ECO:0007669"/>
    <property type="project" value="TreeGrafter"/>
</dbReference>
<feature type="coiled-coil region" evidence="9">
    <location>
        <begin position="1101"/>
        <end position="1128"/>
    </location>
</feature>
<feature type="binding site" evidence="7">
    <location>
        <position position="430"/>
    </location>
    <ligand>
        <name>Ca(2+)</name>
        <dbReference type="ChEBI" id="CHEBI:29108"/>
    </ligand>
</feature>
<dbReference type="PIRSF" id="PIRSF000956">
    <property type="entry name" value="PLC-beta"/>
    <property type="match status" value="1"/>
</dbReference>
<dbReference type="WBParaSite" id="PgR135_g010_t05">
    <property type="protein sequence ID" value="PgR135_g010_t05"/>
    <property type="gene ID" value="PgR135_g010"/>
</dbReference>
<feature type="active site" evidence="6">
    <location>
        <position position="393"/>
    </location>
</feature>
<dbReference type="WBParaSite" id="PgR135_g010_t06">
    <property type="protein sequence ID" value="PgR135_g010_t06"/>
    <property type="gene ID" value="PgR135_g010"/>
</dbReference>
<dbReference type="EC" id="3.1.4.11" evidence="5"/>
<dbReference type="GO" id="GO:0005509">
    <property type="term" value="F:calcium ion binding"/>
    <property type="evidence" value="ECO:0007669"/>
    <property type="project" value="UniProtKB-UniRule"/>
</dbReference>
<evidence type="ECO:0000313" key="13">
    <source>
        <dbReference type="Proteomes" id="UP000887569"/>
    </source>
</evidence>
<feature type="compositionally biased region" description="Polar residues" evidence="10">
    <location>
        <begin position="493"/>
        <end position="503"/>
    </location>
</feature>
<evidence type="ECO:0000256" key="4">
    <source>
        <dbReference type="ARBA" id="ARBA00023224"/>
    </source>
</evidence>
<feature type="domain" description="PI-PLC Y-box" evidence="12">
    <location>
        <begin position="575"/>
        <end position="692"/>
    </location>
</feature>
<name>A0A915CEF3_PARUN</name>
<dbReference type="GO" id="GO:0048015">
    <property type="term" value="P:phosphatidylinositol-mediated signaling"/>
    <property type="evidence" value="ECO:0007669"/>
    <property type="project" value="TreeGrafter"/>
</dbReference>
<dbReference type="AlphaFoldDB" id="A0A915CEF3"/>
<feature type="active site" evidence="6">
    <location>
        <position position="348"/>
    </location>
</feature>
<dbReference type="GO" id="GO:0016042">
    <property type="term" value="P:lipid catabolic process"/>
    <property type="evidence" value="ECO:0007669"/>
    <property type="project" value="UniProtKB-KW"/>
</dbReference>
<dbReference type="Pfam" id="PF00387">
    <property type="entry name" value="PI-PLC-Y"/>
    <property type="match status" value="1"/>
</dbReference>
<dbReference type="SMART" id="SM00149">
    <property type="entry name" value="PLCYc"/>
    <property type="match status" value="1"/>
</dbReference>
<dbReference type="InterPro" id="IPR000909">
    <property type="entry name" value="PLipase_C_PInositol-sp_X_dom"/>
</dbReference>
<dbReference type="Gene3D" id="3.20.20.190">
    <property type="entry name" value="Phosphatidylinositol (PI) phosphodiesterase"/>
    <property type="match status" value="1"/>
</dbReference>
<dbReference type="Pfam" id="PF00388">
    <property type="entry name" value="PI-PLC-X"/>
    <property type="match status" value="1"/>
</dbReference>
<evidence type="ECO:0000256" key="1">
    <source>
        <dbReference type="ARBA" id="ARBA00022801"/>
    </source>
</evidence>
<keyword evidence="2 5" id="KW-0442">Lipid degradation</keyword>
<evidence type="ECO:0000256" key="8">
    <source>
        <dbReference type="RuleBase" id="RU361133"/>
    </source>
</evidence>
<dbReference type="PROSITE" id="PS50004">
    <property type="entry name" value="C2"/>
    <property type="match status" value="1"/>
</dbReference>
<comment type="catalytic activity">
    <reaction evidence="5 8">
        <text>a 1,2-diacyl-sn-glycero-3-phospho-(1D-myo-inositol-4,5-bisphosphate) + H2O = 1D-myo-inositol 1,4,5-trisphosphate + a 1,2-diacyl-sn-glycerol + H(+)</text>
        <dbReference type="Rhea" id="RHEA:33179"/>
        <dbReference type="ChEBI" id="CHEBI:15377"/>
        <dbReference type="ChEBI" id="CHEBI:15378"/>
        <dbReference type="ChEBI" id="CHEBI:17815"/>
        <dbReference type="ChEBI" id="CHEBI:58456"/>
        <dbReference type="ChEBI" id="CHEBI:203600"/>
        <dbReference type="EC" id="3.1.4.11"/>
    </reaction>
</comment>
<dbReference type="Gene3D" id="2.60.40.150">
    <property type="entry name" value="C2 domain"/>
    <property type="match status" value="1"/>
</dbReference>
<keyword evidence="3 5" id="KW-0443">Lipid metabolism</keyword>
<evidence type="ECO:0000256" key="7">
    <source>
        <dbReference type="PIRSR" id="PIRSR000956-2"/>
    </source>
</evidence>
<dbReference type="SMART" id="SM00148">
    <property type="entry name" value="PLCXc"/>
    <property type="match status" value="1"/>
</dbReference>
<dbReference type="SUPFAM" id="SSF49562">
    <property type="entry name" value="C2 domain (Calcium/lipid-binding domain, CaLB)"/>
    <property type="match status" value="1"/>
</dbReference>
<comment type="function">
    <text evidence="5">The production of the second messenger molecules diacylglycerol (DAG) and inositol 1,4,5-trisphosphate (IP3) is mediated by activated phosphatidylinositol-specific phospholipase C enzymes.</text>
</comment>
<dbReference type="SUPFAM" id="SSF51695">
    <property type="entry name" value="PLC-like phosphodiesterases"/>
    <property type="match status" value="1"/>
</dbReference>